<name>A0A415N6X9_9BACE</name>
<dbReference type="PROSITE" id="PS00608">
    <property type="entry name" value="GLYCOSYL_HYDROL_F2_2"/>
    <property type="match status" value="1"/>
</dbReference>
<comment type="similarity">
    <text evidence="1">Belongs to the glycosyl hydrolase 2 family.</text>
</comment>
<dbReference type="RefSeq" id="WP_118423292.1">
    <property type="nucleotide sequence ID" value="NZ_QRPE01000018.1"/>
</dbReference>
<dbReference type="SUPFAM" id="SSF51445">
    <property type="entry name" value="(Trans)glycosidases"/>
    <property type="match status" value="1"/>
</dbReference>
<dbReference type="InterPro" id="IPR040605">
    <property type="entry name" value="Glyco_hydro2_dom5"/>
</dbReference>
<dbReference type="Gene3D" id="2.60.120.260">
    <property type="entry name" value="Galactose-binding domain-like"/>
    <property type="match status" value="1"/>
</dbReference>
<comment type="caution">
    <text evidence="10">The sequence shown here is derived from an EMBL/GenBank/DDBJ whole genome shotgun (WGS) entry which is preliminary data.</text>
</comment>
<feature type="domain" description="Glycoside hydrolase family 2 immunoglobulin-like beta-sandwich" evidence="5">
    <location>
        <begin position="191"/>
        <end position="295"/>
    </location>
</feature>
<evidence type="ECO:0000313" key="11">
    <source>
        <dbReference type="Proteomes" id="UP000285013"/>
    </source>
</evidence>
<dbReference type="SUPFAM" id="SSF49373">
    <property type="entry name" value="Invasin/intimin cell-adhesion fragments"/>
    <property type="match status" value="1"/>
</dbReference>
<proteinExistence type="inferred from homology"/>
<dbReference type="InterPro" id="IPR032311">
    <property type="entry name" value="DUF4982"/>
</dbReference>
<feature type="domain" description="Glycoside hydrolase family 2 catalytic" evidence="6">
    <location>
        <begin position="303"/>
        <end position="519"/>
    </location>
</feature>
<evidence type="ECO:0000256" key="3">
    <source>
        <dbReference type="ARBA" id="ARBA00023295"/>
    </source>
</evidence>
<dbReference type="PROSITE" id="PS51257">
    <property type="entry name" value="PROKAR_LIPOPROTEIN"/>
    <property type="match status" value="1"/>
</dbReference>
<dbReference type="InterPro" id="IPR013783">
    <property type="entry name" value="Ig-like_fold"/>
</dbReference>
<dbReference type="PANTHER" id="PTHR42732:SF1">
    <property type="entry name" value="BETA-MANNOSIDASE"/>
    <property type="match status" value="1"/>
</dbReference>
<evidence type="ECO:0000256" key="2">
    <source>
        <dbReference type="ARBA" id="ARBA00022801"/>
    </source>
</evidence>
<dbReference type="GO" id="GO:0004553">
    <property type="term" value="F:hydrolase activity, hydrolyzing O-glycosyl compounds"/>
    <property type="evidence" value="ECO:0007669"/>
    <property type="project" value="InterPro"/>
</dbReference>
<feature type="chain" id="PRO_5019437165" evidence="4">
    <location>
        <begin position="28"/>
        <end position="841"/>
    </location>
</feature>
<dbReference type="InterPro" id="IPR008964">
    <property type="entry name" value="Invasin/intimin_cell_adhesion"/>
</dbReference>
<dbReference type="Pfam" id="PF02836">
    <property type="entry name" value="Glyco_hydro_2_C"/>
    <property type="match status" value="1"/>
</dbReference>
<dbReference type="EMBL" id="QRPE01000018">
    <property type="protein sequence ID" value="RHL91297.1"/>
    <property type="molecule type" value="Genomic_DNA"/>
</dbReference>
<feature type="signal peptide" evidence="4">
    <location>
        <begin position="1"/>
        <end position="27"/>
    </location>
</feature>
<dbReference type="SUPFAM" id="SSF49785">
    <property type="entry name" value="Galactose-binding domain-like"/>
    <property type="match status" value="1"/>
</dbReference>
<keyword evidence="4" id="KW-0732">Signal</keyword>
<reference evidence="10 11" key="1">
    <citation type="submission" date="2018-08" db="EMBL/GenBank/DDBJ databases">
        <title>A genome reference for cultivated species of the human gut microbiota.</title>
        <authorList>
            <person name="Zou Y."/>
            <person name="Xue W."/>
            <person name="Luo G."/>
        </authorList>
    </citation>
    <scope>NUCLEOTIDE SEQUENCE [LARGE SCALE GENOMIC DNA]</scope>
    <source>
        <strain evidence="10 11">AF36-16BH</strain>
    </source>
</reference>
<dbReference type="GO" id="GO:0005975">
    <property type="term" value="P:carbohydrate metabolic process"/>
    <property type="evidence" value="ECO:0007669"/>
    <property type="project" value="InterPro"/>
</dbReference>
<evidence type="ECO:0000259" key="9">
    <source>
        <dbReference type="Pfam" id="PF18565"/>
    </source>
</evidence>
<sequence length="841" mass="95018">MKKVQLIVGICLGVILMACQTSPEATARSRNFNSDWKFNLGEVSGAASVTFDDTSWRSLNLPHDWAIEGNFDKNNPAGFNGGALPGGLGWYRKTFNMHESDKGKKVFVDFDGAYMKTTVYLNGDSIGFWPYGYSSFRFDLTSYLKFDVPNVIAVKVDNSQQPNSRWYSGSGIYRNVWLTVVDPVHVDHWGTYVTTPEVTNKQATFQLRTTVKNDNSAAVEVEITSRLLNANGKEVGVDIITVSVPAGERTEGNQKITLGNPHFWDIDDPYLYNIETELRVDGKLTDTYTTTTGVRTFRFDAEKGFFLNGKNMKINGVCMHHDLGCLGAAVNIRALERQLEILKEMGCNAIRCSHNPPAPEQLDLCDRMGFIVMDETFDMWRKRKTRYDYGNYFDEWHERDLDALIMRDRNHPSVLMWSVGNEVYEQWAHADRDTLSIEQANIVINFGYDDFQLSNIDEGMNVNKLLCKKLADRARVLDPTRPVTVGCNEPRPNNNIFGSGALDIIGLNYFHAWYDSVPKNFPGKAFLATETVSGLMTRGYYKMPGDSMFVWPYRGEKYKGMKLDPVAENYSCSSYDNCHVPWGTYHENSMRLINKHDFINGQFVWTGFDYLGEPTPFQFPARSSNFGIVDLAGFPKDIYYMYQSQWSDKAMLHLFPHWNWEEGQEIDLWAYYNNADEVELFVNGVSQGTKSKEKDIYHVSWRVRYVPGTIKAVSRKDGKVVLEKEIHTAGEPAGIRLTADRTTISADGTDLGFVTVEVVDKDGNLCPNADNLINFDIDGNAFIAGVDNGCAYSMERFKDNKRKAFYGKCLVVLQNNGSKGKAKLTATADGLTTTSLTVRAK</sequence>
<feature type="domain" description="Glycosyl hydrolases family 2 sugar binding" evidence="7">
    <location>
        <begin position="87"/>
        <end position="178"/>
    </location>
</feature>
<dbReference type="InterPro" id="IPR006101">
    <property type="entry name" value="Glyco_hydro_2"/>
</dbReference>
<feature type="domain" description="DUF4982" evidence="8">
    <location>
        <begin position="663"/>
        <end position="721"/>
    </location>
</feature>
<gene>
    <name evidence="10" type="ORF">DWZ95_14595</name>
</gene>
<dbReference type="InterPro" id="IPR006103">
    <property type="entry name" value="Glyco_hydro_2_cat"/>
</dbReference>
<dbReference type="SUPFAM" id="SSF49303">
    <property type="entry name" value="beta-Galactosidase/glucuronidase domain"/>
    <property type="match status" value="1"/>
</dbReference>
<dbReference type="InterPro" id="IPR017853">
    <property type="entry name" value="GH"/>
</dbReference>
<dbReference type="PRINTS" id="PR00132">
    <property type="entry name" value="GLHYDRLASE2"/>
</dbReference>
<accession>A0A415N6X9</accession>
<evidence type="ECO:0000256" key="4">
    <source>
        <dbReference type="SAM" id="SignalP"/>
    </source>
</evidence>
<evidence type="ECO:0000259" key="5">
    <source>
        <dbReference type="Pfam" id="PF00703"/>
    </source>
</evidence>
<feature type="domain" description="Glycoside hydrolase family 2" evidence="9">
    <location>
        <begin position="735"/>
        <end position="836"/>
    </location>
</feature>
<protein>
    <submittedName>
        <fullName evidence="10">DUF4982 domain-containing protein</fullName>
    </submittedName>
</protein>
<dbReference type="Gene3D" id="3.20.20.80">
    <property type="entry name" value="Glycosidases"/>
    <property type="match status" value="1"/>
</dbReference>
<dbReference type="InterPro" id="IPR023232">
    <property type="entry name" value="Glyco_hydro_2_AS"/>
</dbReference>
<dbReference type="Pfam" id="PF02837">
    <property type="entry name" value="Glyco_hydro_2_N"/>
    <property type="match status" value="1"/>
</dbReference>
<evidence type="ECO:0000259" key="7">
    <source>
        <dbReference type="Pfam" id="PF02837"/>
    </source>
</evidence>
<evidence type="ECO:0000313" key="10">
    <source>
        <dbReference type="EMBL" id="RHL91297.1"/>
    </source>
</evidence>
<dbReference type="PANTHER" id="PTHR42732">
    <property type="entry name" value="BETA-GALACTOSIDASE"/>
    <property type="match status" value="1"/>
</dbReference>
<dbReference type="InterPro" id="IPR006102">
    <property type="entry name" value="Ig-like_GH2"/>
</dbReference>
<dbReference type="Pfam" id="PF00703">
    <property type="entry name" value="Glyco_hydro_2"/>
    <property type="match status" value="1"/>
</dbReference>
<dbReference type="Proteomes" id="UP000285013">
    <property type="component" value="Unassembled WGS sequence"/>
</dbReference>
<dbReference type="Gene3D" id="2.60.40.10">
    <property type="entry name" value="Immunoglobulins"/>
    <property type="match status" value="3"/>
</dbReference>
<keyword evidence="2" id="KW-0378">Hydrolase</keyword>
<dbReference type="InterPro" id="IPR006104">
    <property type="entry name" value="Glyco_hydro_2_N"/>
</dbReference>
<dbReference type="Pfam" id="PF18565">
    <property type="entry name" value="Glyco_hydro2_C5"/>
    <property type="match status" value="1"/>
</dbReference>
<dbReference type="InterPro" id="IPR051913">
    <property type="entry name" value="GH2_Domain-Containing"/>
</dbReference>
<evidence type="ECO:0000259" key="8">
    <source>
        <dbReference type="Pfam" id="PF16355"/>
    </source>
</evidence>
<dbReference type="InterPro" id="IPR036156">
    <property type="entry name" value="Beta-gal/glucu_dom_sf"/>
</dbReference>
<dbReference type="Pfam" id="PF16355">
    <property type="entry name" value="DUF4982"/>
    <property type="match status" value="1"/>
</dbReference>
<evidence type="ECO:0000259" key="6">
    <source>
        <dbReference type="Pfam" id="PF02836"/>
    </source>
</evidence>
<keyword evidence="3" id="KW-0326">Glycosidase</keyword>
<dbReference type="AlphaFoldDB" id="A0A415N6X9"/>
<evidence type="ECO:0000256" key="1">
    <source>
        <dbReference type="ARBA" id="ARBA00007401"/>
    </source>
</evidence>
<organism evidence="10 11">
    <name type="scientific">Bacteroides intestinalis</name>
    <dbReference type="NCBI Taxonomy" id="329854"/>
    <lineage>
        <taxon>Bacteria</taxon>
        <taxon>Pseudomonadati</taxon>
        <taxon>Bacteroidota</taxon>
        <taxon>Bacteroidia</taxon>
        <taxon>Bacteroidales</taxon>
        <taxon>Bacteroidaceae</taxon>
        <taxon>Bacteroides</taxon>
    </lineage>
</organism>
<dbReference type="InterPro" id="IPR008979">
    <property type="entry name" value="Galactose-bd-like_sf"/>
</dbReference>